<dbReference type="GO" id="GO:0005261">
    <property type="term" value="F:monoatomic cation channel activity"/>
    <property type="evidence" value="ECO:0007669"/>
    <property type="project" value="TreeGrafter"/>
</dbReference>
<dbReference type="PANTHER" id="PTHR13800">
    <property type="entry name" value="TRANSIENT RECEPTOR POTENTIAL CATION CHANNEL, SUBFAMILY M, MEMBER 6"/>
    <property type="match status" value="1"/>
</dbReference>
<proteinExistence type="predicted"/>
<keyword evidence="4" id="KW-0472">Membrane</keyword>
<evidence type="ECO:0000313" key="7">
    <source>
        <dbReference type="Proteomes" id="UP000518266"/>
    </source>
</evidence>
<gene>
    <name evidence="6" type="ORF">F7725_012498</name>
</gene>
<evidence type="ECO:0000256" key="2">
    <source>
        <dbReference type="ARBA" id="ARBA00022692"/>
    </source>
</evidence>
<dbReference type="InterPro" id="IPR050927">
    <property type="entry name" value="TRPM"/>
</dbReference>
<name>A0A7J5YMJ3_DISMA</name>
<comment type="subcellular location">
    <subcellularLocation>
        <location evidence="1">Membrane</location>
        <topology evidence="1">Multi-pass membrane protein</topology>
    </subcellularLocation>
</comment>
<protein>
    <recommendedName>
        <fullName evidence="5">TRPM-like domain-containing protein</fullName>
    </recommendedName>
</protein>
<accession>A0A7J5YMJ3</accession>
<dbReference type="PANTHER" id="PTHR13800:SF7">
    <property type="entry name" value="TRANSIENT RECEPTOR POTENTIAL CATION CHANNEL SUBFAMILY M MEMBER 3"/>
    <property type="match status" value="1"/>
</dbReference>
<dbReference type="AlphaFoldDB" id="A0A7J5YMJ3"/>
<comment type="caution">
    <text evidence="6">The sequence shown here is derived from an EMBL/GenBank/DDBJ whole genome shotgun (WGS) entry which is preliminary data.</text>
</comment>
<evidence type="ECO:0000256" key="4">
    <source>
        <dbReference type="ARBA" id="ARBA00023136"/>
    </source>
</evidence>
<dbReference type="InterPro" id="IPR057366">
    <property type="entry name" value="TRPM-like"/>
</dbReference>
<organism evidence="6 7">
    <name type="scientific">Dissostichus mawsoni</name>
    <name type="common">Antarctic cod</name>
    <dbReference type="NCBI Taxonomy" id="36200"/>
    <lineage>
        <taxon>Eukaryota</taxon>
        <taxon>Metazoa</taxon>
        <taxon>Chordata</taxon>
        <taxon>Craniata</taxon>
        <taxon>Vertebrata</taxon>
        <taxon>Euteleostomi</taxon>
        <taxon>Actinopterygii</taxon>
        <taxon>Neopterygii</taxon>
        <taxon>Teleostei</taxon>
        <taxon>Neoteleostei</taxon>
        <taxon>Acanthomorphata</taxon>
        <taxon>Eupercaria</taxon>
        <taxon>Perciformes</taxon>
        <taxon>Notothenioidei</taxon>
        <taxon>Nototheniidae</taxon>
        <taxon>Dissostichus</taxon>
    </lineage>
</organism>
<dbReference type="Proteomes" id="UP000518266">
    <property type="component" value="Unassembled WGS sequence"/>
</dbReference>
<evidence type="ECO:0000259" key="5">
    <source>
        <dbReference type="Pfam" id="PF25508"/>
    </source>
</evidence>
<sequence length="300" mass="34752">MKPFRGGEMGTEMGCREEREVGGDGWEDGRIRGIARQEFRTRILPYETPTRCPSRMHTVEHITVFRMGSEGHQDIDLAILTALLKGANASAPDQLSLALAWNRVDIARSQIFIYGQQWPIGSLEQAMLDALVLDRVDFVKLLIENGVSMHRFLTLSRLEELYNTRHGPSNTLYHLVRDVKKKLSLSKLRPQWYCCEAEKKEDKHSQCIDYFLVCTVNNAFRDLRERSADRRLGLLIHIDQSEEEEEEEEEGNLPPDYRISLIDIGLVIEYLMGGAYRCNYTRKRFRTLYHNLFGPKRVSE</sequence>
<dbReference type="GO" id="GO:0030001">
    <property type="term" value="P:metal ion transport"/>
    <property type="evidence" value="ECO:0007669"/>
    <property type="project" value="TreeGrafter"/>
</dbReference>
<evidence type="ECO:0000256" key="3">
    <source>
        <dbReference type="ARBA" id="ARBA00022989"/>
    </source>
</evidence>
<keyword evidence="7" id="KW-1185">Reference proteome</keyword>
<feature type="domain" description="TRPM-like" evidence="5">
    <location>
        <begin position="110"/>
        <end position="227"/>
    </location>
</feature>
<dbReference type="Pfam" id="PF25508">
    <property type="entry name" value="TRPM2"/>
    <property type="match status" value="1"/>
</dbReference>
<dbReference type="OrthoDB" id="8939591at2759"/>
<dbReference type="EMBL" id="JAAKFY010000010">
    <property type="protein sequence ID" value="KAF3850726.1"/>
    <property type="molecule type" value="Genomic_DNA"/>
</dbReference>
<keyword evidence="2" id="KW-0812">Transmembrane</keyword>
<dbReference type="GO" id="GO:0005886">
    <property type="term" value="C:plasma membrane"/>
    <property type="evidence" value="ECO:0007669"/>
    <property type="project" value="TreeGrafter"/>
</dbReference>
<keyword evidence="3" id="KW-1133">Transmembrane helix</keyword>
<evidence type="ECO:0000313" key="6">
    <source>
        <dbReference type="EMBL" id="KAF3850726.1"/>
    </source>
</evidence>
<reference evidence="6 7" key="1">
    <citation type="submission" date="2020-03" db="EMBL/GenBank/DDBJ databases">
        <title>Dissostichus mawsoni Genome sequencing and assembly.</title>
        <authorList>
            <person name="Park H."/>
        </authorList>
    </citation>
    <scope>NUCLEOTIDE SEQUENCE [LARGE SCALE GENOMIC DNA]</scope>
    <source>
        <strain evidence="6">DM0001</strain>
        <tissue evidence="6">Muscle</tissue>
    </source>
</reference>
<evidence type="ECO:0000256" key="1">
    <source>
        <dbReference type="ARBA" id="ARBA00004141"/>
    </source>
</evidence>